<keyword evidence="7" id="KW-1133">Transmembrane helix</keyword>
<proteinExistence type="inferred from homology"/>
<evidence type="ECO:0000313" key="9">
    <source>
        <dbReference type="Proteomes" id="UP000469558"/>
    </source>
</evidence>
<evidence type="ECO:0000256" key="4">
    <source>
        <dbReference type="ARBA" id="ARBA00022723"/>
    </source>
</evidence>
<dbReference type="GO" id="GO:0016705">
    <property type="term" value="F:oxidoreductase activity, acting on paired donors, with incorporation or reduction of molecular oxygen"/>
    <property type="evidence" value="ECO:0007669"/>
    <property type="project" value="InterPro"/>
</dbReference>
<dbReference type="PRINTS" id="PR00385">
    <property type="entry name" value="P450"/>
</dbReference>
<dbReference type="GO" id="GO:0020037">
    <property type="term" value="F:heme binding"/>
    <property type="evidence" value="ECO:0007669"/>
    <property type="project" value="InterPro"/>
</dbReference>
<reference evidence="8 9" key="1">
    <citation type="submission" date="2018-05" db="EMBL/GenBank/DDBJ databases">
        <title>Genome sequencing and assembly of the regulated plant pathogen Lachnellula willkommii and related sister species for the development of diagnostic species identification markers.</title>
        <authorList>
            <person name="Giroux E."/>
            <person name="Bilodeau G."/>
        </authorList>
    </citation>
    <scope>NUCLEOTIDE SEQUENCE [LARGE SCALE GENOMIC DNA]</scope>
    <source>
        <strain evidence="8 9">CBS 268.59</strain>
    </source>
</reference>
<keyword evidence="7" id="KW-0812">Transmembrane</keyword>
<keyword evidence="5 6" id="KW-0408">Iron</keyword>
<dbReference type="AlphaFoldDB" id="A0A8T9C8W4"/>
<dbReference type="GO" id="GO:0005506">
    <property type="term" value="F:iron ion binding"/>
    <property type="evidence" value="ECO:0007669"/>
    <property type="project" value="InterPro"/>
</dbReference>
<evidence type="ECO:0000256" key="2">
    <source>
        <dbReference type="ARBA" id="ARBA00010617"/>
    </source>
</evidence>
<dbReference type="PANTHER" id="PTHR24305">
    <property type="entry name" value="CYTOCHROME P450"/>
    <property type="match status" value="1"/>
</dbReference>
<name>A0A8T9C8W4_9HELO</name>
<dbReference type="InterPro" id="IPR050121">
    <property type="entry name" value="Cytochrome_P450_monoxygenase"/>
</dbReference>
<dbReference type="InterPro" id="IPR001128">
    <property type="entry name" value="Cyt_P450"/>
</dbReference>
<dbReference type="OrthoDB" id="1470350at2759"/>
<accession>A0A8T9C8W4</accession>
<dbReference type="GO" id="GO:0004497">
    <property type="term" value="F:monooxygenase activity"/>
    <property type="evidence" value="ECO:0007669"/>
    <property type="project" value="UniProtKB-KW"/>
</dbReference>
<keyword evidence="8" id="KW-0503">Monooxygenase</keyword>
<sequence>MAEAATTNSSSGFSPFFDLFSGSSRFTKPSFARASVSVVAFAFFYVLASITYNLLFHPLRKVPGPLFHRATKIPWTRAWIAGNLHHSLLALHEQYGEVVRIAPNELSFISAAAFQQIYGTDSIARNPRLPALNGNQHDIMFWTNIADHTRFRKYLIHSLNGPSAISGHESVIQRNADVFRRQVEAQANANDRVVNMTNFYDWLTFDVAGDLLWRESFGSLEKLETHPWQELQGVAALGTYGVLIAQFPWLEKIMRALTPRKLLELMLDVVKEKQKTMLPNAGVASLASAKFPGLLSPNEVNANLVILVNAGGETTSTTLNAATYFLTRNKACARKAREEVRAAFASENDISHPKVTQLPYLNAVILETLRLAPVVPTSISRYAVREVLIDGAMVPKGTCIRTTNFAAGRYSTYFRDASEFRPERWLGHPSFESDNRAAIQPFLSGKHSCMGRKFAEMEMTHVLARLLWAYEFELVDDTFGFCEQRTNLLWEKGPLNVRMIPV</sequence>
<comment type="cofactor">
    <cofactor evidence="1 6">
        <name>heme</name>
        <dbReference type="ChEBI" id="CHEBI:30413"/>
    </cofactor>
</comment>
<keyword evidence="9" id="KW-1185">Reference proteome</keyword>
<dbReference type="PRINTS" id="PR00463">
    <property type="entry name" value="EP450I"/>
</dbReference>
<gene>
    <name evidence="8" type="primary">sdnF</name>
    <name evidence="8" type="ORF">LSUE1_G006506</name>
</gene>
<organism evidence="8 9">
    <name type="scientific">Lachnellula suecica</name>
    <dbReference type="NCBI Taxonomy" id="602035"/>
    <lineage>
        <taxon>Eukaryota</taxon>
        <taxon>Fungi</taxon>
        <taxon>Dikarya</taxon>
        <taxon>Ascomycota</taxon>
        <taxon>Pezizomycotina</taxon>
        <taxon>Leotiomycetes</taxon>
        <taxon>Helotiales</taxon>
        <taxon>Lachnaceae</taxon>
        <taxon>Lachnellula</taxon>
    </lineage>
</organism>
<keyword evidence="4 6" id="KW-0479">Metal-binding</keyword>
<dbReference type="InterPro" id="IPR036396">
    <property type="entry name" value="Cyt_P450_sf"/>
</dbReference>
<evidence type="ECO:0000256" key="5">
    <source>
        <dbReference type="ARBA" id="ARBA00023004"/>
    </source>
</evidence>
<dbReference type="Gene3D" id="1.10.630.10">
    <property type="entry name" value="Cytochrome P450"/>
    <property type="match status" value="1"/>
</dbReference>
<dbReference type="Proteomes" id="UP000469558">
    <property type="component" value="Unassembled WGS sequence"/>
</dbReference>
<keyword evidence="3 6" id="KW-0349">Heme</keyword>
<feature type="binding site" description="axial binding residue" evidence="6">
    <location>
        <position position="449"/>
    </location>
    <ligand>
        <name>heme</name>
        <dbReference type="ChEBI" id="CHEBI:30413"/>
    </ligand>
    <ligandPart>
        <name>Fe</name>
        <dbReference type="ChEBI" id="CHEBI:18248"/>
    </ligandPart>
</feature>
<dbReference type="SUPFAM" id="SSF48264">
    <property type="entry name" value="Cytochrome P450"/>
    <property type="match status" value="1"/>
</dbReference>
<feature type="transmembrane region" description="Helical" evidence="7">
    <location>
        <begin position="31"/>
        <end position="55"/>
    </location>
</feature>
<evidence type="ECO:0000256" key="3">
    <source>
        <dbReference type="ARBA" id="ARBA00022617"/>
    </source>
</evidence>
<dbReference type="InterPro" id="IPR002401">
    <property type="entry name" value="Cyt_P450_E_grp-I"/>
</dbReference>
<comment type="caution">
    <text evidence="8">The sequence shown here is derived from an EMBL/GenBank/DDBJ whole genome shotgun (WGS) entry which is preliminary data.</text>
</comment>
<dbReference type="Pfam" id="PF00067">
    <property type="entry name" value="p450"/>
    <property type="match status" value="1"/>
</dbReference>
<keyword evidence="8" id="KW-0560">Oxidoreductase</keyword>
<evidence type="ECO:0000313" key="8">
    <source>
        <dbReference type="EMBL" id="TVY80264.1"/>
    </source>
</evidence>
<evidence type="ECO:0000256" key="6">
    <source>
        <dbReference type="PIRSR" id="PIRSR602401-1"/>
    </source>
</evidence>
<protein>
    <submittedName>
        <fullName evidence="8">Cytochrome P450 monooxygenase sdnF</fullName>
    </submittedName>
</protein>
<dbReference type="EMBL" id="QGMK01000724">
    <property type="protein sequence ID" value="TVY80264.1"/>
    <property type="molecule type" value="Genomic_DNA"/>
</dbReference>
<evidence type="ECO:0000256" key="1">
    <source>
        <dbReference type="ARBA" id="ARBA00001971"/>
    </source>
</evidence>
<keyword evidence="7" id="KW-0472">Membrane</keyword>
<comment type="similarity">
    <text evidence="2">Belongs to the cytochrome P450 family.</text>
</comment>
<dbReference type="PANTHER" id="PTHR24305:SF210">
    <property type="entry name" value="CYTOCHROME P450 MONOOXYGENASE ASQL-RELATED"/>
    <property type="match status" value="1"/>
</dbReference>
<evidence type="ECO:0000256" key="7">
    <source>
        <dbReference type="SAM" id="Phobius"/>
    </source>
</evidence>